<sequence length="291" mass="32259">MRIIVLIKQPLKEEKYSDRGRLSGSNSSEDAQIGYDDGNALEMALRLKEKAEQGAVEIIVLAAGISDEDTVLREALALGADKAVLISDAGLAAADAMATARCLAAAIRRIGSYDLILAGYQSQDKKEGHVGAMIAEFLDLPQITHVNEFQVTDGRIEAIADQGDGSSLKLCTQLPCCLSANKMKSALRIMTLQGVRQSLKKELIRWTFQDFSSGEEDWFSRTLVVHRFSLRHREKGRILKLISEQSASLKGTDVEQSKQEEMNQKEIDQEQIKALLKPFLYEIKSSFLKRA</sequence>
<organism evidence="1 2">
    <name type="scientific">Anoxybacterium hadale</name>
    <dbReference type="NCBI Taxonomy" id="3408580"/>
    <lineage>
        <taxon>Bacteria</taxon>
        <taxon>Bacillati</taxon>
        <taxon>Bacillota</taxon>
        <taxon>Clostridia</taxon>
        <taxon>Peptostreptococcales</taxon>
        <taxon>Anaerovoracaceae</taxon>
        <taxon>Anoxybacterium</taxon>
    </lineage>
</organism>
<accession>A0ACD1A9S5</accession>
<keyword evidence="2" id="KW-1185">Reference proteome</keyword>
<gene>
    <name evidence="1" type="ORF">FRZ06_06905</name>
</gene>
<reference evidence="1" key="1">
    <citation type="submission" date="2019-08" db="EMBL/GenBank/DDBJ databases">
        <title>Genome sequence of Clostridiales bacterium MT110.</title>
        <authorList>
            <person name="Cao J."/>
        </authorList>
    </citation>
    <scope>NUCLEOTIDE SEQUENCE</scope>
    <source>
        <strain evidence="1">MT110</strain>
    </source>
</reference>
<dbReference type="EMBL" id="CP042469">
    <property type="protein sequence ID" value="QOX63088.1"/>
    <property type="molecule type" value="Genomic_DNA"/>
</dbReference>
<evidence type="ECO:0000313" key="2">
    <source>
        <dbReference type="Proteomes" id="UP000594014"/>
    </source>
</evidence>
<dbReference type="Proteomes" id="UP000594014">
    <property type="component" value="Chromosome"/>
</dbReference>
<name>A0ACD1A9S5_9FIRM</name>
<protein>
    <submittedName>
        <fullName evidence="1">Uncharacterized protein</fullName>
    </submittedName>
</protein>
<evidence type="ECO:0000313" key="1">
    <source>
        <dbReference type="EMBL" id="QOX63088.1"/>
    </source>
</evidence>
<proteinExistence type="predicted"/>